<dbReference type="SUPFAM" id="SSF50129">
    <property type="entry name" value="GroES-like"/>
    <property type="match status" value="1"/>
</dbReference>
<gene>
    <name evidence="4" type="ORF">SPBR_02925</name>
</gene>
<dbReference type="GO" id="GO:0016651">
    <property type="term" value="F:oxidoreductase activity, acting on NAD(P)H"/>
    <property type="evidence" value="ECO:0007669"/>
    <property type="project" value="InterPro"/>
</dbReference>
<dbReference type="SUPFAM" id="SSF51735">
    <property type="entry name" value="NAD(P)-binding Rossmann-fold domains"/>
    <property type="match status" value="1"/>
</dbReference>
<dbReference type="Gene3D" id="3.40.50.720">
    <property type="entry name" value="NAD(P)-binding Rossmann-like Domain"/>
    <property type="match status" value="1"/>
</dbReference>
<dbReference type="InterPro" id="IPR036291">
    <property type="entry name" value="NAD(P)-bd_dom_sf"/>
</dbReference>
<accession>A0A0C2FPB6</accession>
<dbReference type="GeneID" id="63676149"/>
<evidence type="ECO:0000313" key="4">
    <source>
        <dbReference type="EMBL" id="KIH92913.1"/>
    </source>
</evidence>
<evidence type="ECO:0000313" key="5">
    <source>
        <dbReference type="Proteomes" id="UP000031575"/>
    </source>
</evidence>
<evidence type="ECO:0000259" key="3">
    <source>
        <dbReference type="SMART" id="SM00829"/>
    </source>
</evidence>
<dbReference type="Proteomes" id="UP000031575">
    <property type="component" value="Unassembled WGS sequence"/>
</dbReference>
<organism evidence="4 5">
    <name type="scientific">Sporothrix brasiliensis 5110</name>
    <dbReference type="NCBI Taxonomy" id="1398154"/>
    <lineage>
        <taxon>Eukaryota</taxon>
        <taxon>Fungi</taxon>
        <taxon>Dikarya</taxon>
        <taxon>Ascomycota</taxon>
        <taxon>Pezizomycotina</taxon>
        <taxon>Sordariomycetes</taxon>
        <taxon>Sordariomycetidae</taxon>
        <taxon>Ophiostomatales</taxon>
        <taxon>Ophiostomataceae</taxon>
        <taxon>Sporothrix</taxon>
    </lineage>
</organism>
<evidence type="ECO:0000256" key="1">
    <source>
        <dbReference type="ARBA" id="ARBA00008072"/>
    </source>
</evidence>
<dbReference type="SMART" id="SM00829">
    <property type="entry name" value="PKS_ER"/>
    <property type="match status" value="1"/>
</dbReference>
<proteinExistence type="inferred from homology"/>
<dbReference type="InterPro" id="IPR013154">
    <property type="entry name" value="ADH-like_N"/>
</dbReference>
<dbReference type="Pfam" id="PF08240">
    <property type="entry name" value="ADH_N"/>
    <property type="match status" value="1"/>
</dbReference>
<evidence type="ECO:0000256" key="2">
    <source>
        <dbReference type="ARBA" id="ARBA00023002"/>
    </source>
</evidence>
<dbReference type="AlphaFoldDB" id="A0A0C2FPB6"/>
<dbReference type="InterPro" id="IPR047122">
    <property type="entry name" value="Trans-enoyl_RdTase-like"/>
</dbReference>
<protein>
    <submittedName>
        <fullName evidence="4">Zinc-binding protein oxidoreductase ToxD</fullName>
    </submittedName>
</protein>
<dbReference type="RefSeq" id="XP_040620923.1">
    <property type="nucleotide sequence ID" value="XM_040761228.1"/>
</dbReference>
<comment type="caution">
    <text evidence="4">The sequence shown here is derived from an EMBL/GenBank/DDBJ whole genome shotgun (WGS) entry which is preliminary data.</text>
</comment>
<name>A0A0C2FPB6_9PEZI</name>
<dbReference type="PANTHER" id="PTHR45348:SF2">
    <property type="entry name" value="ZINC-TYPE ALCOHOL DEHYDROGENASE-LIKE PROTEIN C2E1P3.01"/>
    <property type="match status" value="1"/>
</dbReference>
<keyword evidence="5" id="KW-1185">Reference proteome</keyword>
<dbReference type="InterPro" id="IPR020843">
    <property type="entry name" value="ER"/>
</dbReference>
<dbReference type="InterPro" id="IPR013149">
    <property type="entry name" value="ADH-like_C"/>
</dbReference>
<dbReference type="InterPro" id="IPR011032">
    <property type="entry name" value="GroES-like_sf"/>
</dbReference>
<dbReference type="VEuPathDB" id="FungiDB:SPBR_02925"/>
<dbReference type="OrthoDB" id="9992527at2759"/>
<dbReference type="Pfam" id="PF00107">
    <property type="entry name" value="ADH_zinc_N"/>
    <property type="match status" value="1"/>
</dbReference>
<feature type="domain" description="Enoyl reductase (ER)" evidence="3">
    <location>
        <begin position="18"/>
        <end position="367"/>
    </location>
</feature>
<dbReference type="EMBL" id="AWTV01000006">
    <property type="protein sequence ID" value="KIH92913.1"/>
    <property type="molecule type" value="Genomic_DNA"/>
</dbReference>
<reference evidence="4 5" key="1">
    <citation type="journal article" date="2014" name="BMC Genomics">
        <title>Comparative genomics of the major fungal agents of human and animal Sporotrichosis: Sporothrix schenckii and Sporothrix brasiliensis.</title>
        <authorList>
            <person name="Teixeira M.M."/>
            <person name="de Almeida L.G."/>
            <person name="Kubitschek-Barreira P."/>
            <person name="Alves F.L."/>
            <person name="Kioshima E.S."/>
            <person name="Abadio A.K."/>
            <person name="Fernandes L."/>
            <person name="Derengowski L.S."/>
            <person name="Ferreira K.S."/>
            <person name="Souza R.C."/>
            <person name="Ruiz J.C."/>
            <person name="de Andrade N.C."/>
            <person name="Paes H.C."/>
            <person name="Nicola A.M."/>
            <person name="Albuquerque P."/>
            <person name="Gerber A.L."/>
            <person name="Martins V.P."/>
            <person name="Peconick L.D."/>
            <person name="Neto A.V."/>
            <person name="Chaucanez C.B."/>
            <person name="Silva P.A."/>
            <person name="Cunha O.L."/>
            <person name="de Oliveira F.F."/>
            <person name="dos Santos T.C."/>
            <person name="Barros A.L."/>
            <person name="Soares M.A."/>
            <person name="de Oliveira L.M."/>
            <person name="Marini M.M."/>
            <person name="Villalobos-Duno H."/>
            <person name="Cunha M.M."/>
            <person name="de Hoog S."/>
            <person name="da Silveira J.F."/>
            <person name="Henrissat B."/>
            <person name="Nino-Vega G.A."/>
            <person name="Cisalpino P.S."/>
            <person name="Mora-Montes H.M."/>
            <person name="Almeida S.R."/>
            <person name="Stajich J.E."/>
            <person name="Lopes-Bezerra L.M."/>
            <person name="Vasconcelos A.T."/>
            <person name="Felipe M.S."/>
        </authorList>
    </citation>
    <scope>NUCLEOTIDE SEQUENCE [LARGE SCALE GENOMIC DNA]</scope>
    <source>
        <strain evidence="4 5">5110</strain>
    </source>
</reference>
<sequence length="371" mass="39450">MSSSIPPTTRAVVVRGKGDIALDPAVPTPKLRDDYVLVRTTAVALNPTDWKTADLLMGGDPTGTRVGCDYAGVVVAIGANVTKPFKIGDRIAGAAHGSNQVQKEDGAFAGYIAVKPDLAIKIPDFLSDEDAASLPVAVTTVGQGLYQGLKLASPEKPLTTPENILIYGGAAVTGILGIQYAKLSGYRVLTAASAKNAEYLKSLGADVVVDYHDTDAALAEIKKALNGGALRYSWDCISYPETGAFCAKAMALTPQSLASGPDSLQYYQLLANPIEKLQEIDSRIGGGMSLYYTAFGEAFEKWMPFEANPTNFQFARQFWESTQKLIDGGKIKPPRVYVNQGGADFEGVLNGLKDLKADKVSGGKLVYTIKQ</sequence>
<dbReference type="Gene3D" id="3.90.180.10">
    <property type="entry name" value="Medium-chain alcohol dehydrogenases, catalytic domain"/>
    <property type="match status" value="1"/>
</dbReference>
<dbReference type="HOGENOM" id="CLU_026673_16_1_1"/>
<keyword evidence="2" id="KW-0560">Oxidoreductase</keyword>
<dbReference type="PANTHER" id="PTHR45348">
    <property type="entry name" value="HYPOTHETICAL OXIDOREDUCTASE (EUROFUNG)"/>
    <property type="match status" value="1"/>
</dbReference>
<comment type="similarity">
    <text evidence="1">Belongs to the zinc-containing alcohol dehydrogenase family.</text>
</comment>
<dbReference type="CDD" id="cd08249">
    <property type="entry name" value="enoyl_reductase_like"/>
    <property type="match status" value="1"/>
</dbReference>